<dbReference type="PANTHER" id="PTHR11088:SF89">
    <property type="entry name" value="TRNA DIMETHYLALLYLTRANSFERASE"/>
    <property type="match status" value="1"/>
</dbReference>
<evidence type="ECO:0000256" key="3">
    <source>
        <dbReference type="ARBA" id="ARBA00022741"/>
    </source>
</evidence>
<evidence type="ECO:0000256" key="1">
    <source>
        <dbReference type="ARBA" id="ARBA00005842"/>
    </source>
</evidence>
<reference evidence="6 7" key="1">
    <citation type="journal article" date="2019" name="Nat. Ecol. Evol.">
        <title>Megaphylogeny resolves global patterns of mushroom evolution.</title>
        <authorList>
            <person name="Varga T."/>
            <person name="Krizsan K."/>
            <person name="Foldi C."/>
            <person name="Dima B."/>
            <person name="Sanchez-Garcia M."/>
            <person name="Sanchez-Ramirez S."/>
            <person name="Szollosi G.J."/>
            <person name="Szarkandi J.G."/>
            <person name="Papp V."/>
            <person name="Albert L."/>
            <person name="Andreopoulos W."/>
            <person name="Angelini C."/>
            <person name="Antonin V."/>
            <person name="Barry K.W."/>
            <person name="Bougher N.L."/>
            <person name="Buchanan P."/>
            <person name="Buyck B."/>
            <person name="Bense V."/>
            <person name="Catcheside P."/>
            <person name="Chovatia M."/>
            <person name="Cooper J."/>
            <person name="Damon W."/>
            <person name="Desjardin D."/>
            <person name="Finy P."/>
            <person name="Geml J."/>
            <person name="Haridas S."/>
            <person name="Hughes K."/>
            <person name="Justo A."/>
            <person name="Karasinski D."/>
            <person name="Kautmanova I."/>
            <person name="Kiss B."/>
            <person name="Kocsube S."/>
            <person name="Kotiranta H."/>
            <person name="LaButti K.M."/>
            <person name="Lechner B.E."/>
            <person name="Liimatainen K."/>
            <person name="Lipzen A."/>
            <person name="Lukacs Z."/>
            <person name="Mihaltcheva S."/>
            <person name="Morgado L.N."/>
            <person name="Niskanen T."/>
            <person name="Noordeloos M.E."/>
            <person name="Ohm R.A."/>
            <person name="Ortiz-Santana B."/>
            <person name="Ovrebo C."/>
            <person name="Racz N."/>
            <person name="Riley R."/>
            <person name="Savchenko A."/>
            <person name="Shiryaev A."/>
            <person name="Soop K."/>
            <person name="Spirin V."/>
            <person name="Szebenyi C."/>
            <person name="Tomsovsky M."/>
            <person name="Tulloss R.E."/>
            <person name="Uehling J."/>
            <person name="Grigoriev I.V."/>
            <person name="Vagvolgyi C."/>
            <person name="Papp T."/>
            <person name="Martin F.M."/>
            <person name="Miettinen O."/>
            <person name="Hibbett D.S."/>
            <person name="Nagy L.G."/>
        </authorList>
    </citation>
    <scope>NUCLEOTIDE SEQUENCE [LARGE SCALE GENOMIC DNA]</scope>
    <source>
        <strain evidence="6 7">CBS 166.37</strain>
    </source>
</reference>
<dbReference type="AlphaFoldDB" id="A0A5C3MEG7"/>
<dbReference type="Gene3D" id="3.40.50.300">
    <property type="entry name" value="P-loop containing nucleotide triphosphate hydrolases"/>
    <property type="match status" value="1"/>
</dbReference>
<keyword evidence="4" id="KW-0067">ATP-binding</keyword>
<feature type="region of interest" description="Disordered" evidence="5">
    <location>
        <begin position="441"/>
        <end position="493"/>
    </location>
</feature>
<accession>A0A5C3MEG7</accession>
<feature type="compositionally biased region" description="Basic residues" evidence="5">
    <location>
        <begin position="450"/>
        <end position="464"/>
    </location>
</feature>
<dbReference type="Gene3D" id="1.10.20.140">
    <property type="match status" value="1"/>
</dbReference>
<dbReference type="OrthoDB" id="775260at2759"/>
<dbReference type="InterPro" id="IPR027417">
    <property type="entry name" value="P-loop_NTPase"/>
</dbReference>
<sequence>MSLKPLIAICGTTGVGKSNLAIDLALQLAHGGFKSRWKGARVINADSMQVYEGLDIITNKITEDERRGVEHLLMGFKKPGEQYVVGDWVRDALELIDDIHDRNEIPIVVGGTSYWIQHLIFSNRLSRSESPLPIGNATASEWPAELKESIGSLPPELLAMFNDPPCEPPSAKTEPEEAFKLHDLLSRLDPPIGARWHWRDTRKVLRSLRIIYETRRRASDIIAEQSSAVDLNKPRFRTLCFWLYADPLTLNSRLDERVDTMIKQGLLDELYALHEISRVGQAQQLPDVDYTLGIYQAIGCKEFHDYLNTDVPSEKIFQDAVERMKLSTRQYAKRQISWIRNKLLPAVYASNEDQIMVPTYLLDATELGLSWTTNVREPATRITQNFLEDDNLPDPYSLSENAKKMLTIEQKDTNPIATLEARRKIICPICTTREDQPVMMEEGEQWETHKKSKAHRRLSAKRQRREPGRDSRARDGCAKEEPKEEELVATGSDTWCVVQ</sequence>
<dbReference type="HAMAP" id="MF_00185">
    <property type="entry name" value="IPP_trans"/>
    <property type="match status" value="1"/>
</dbReference>
<organism evidence="6 7">
    <name type="scientific">Crucibulum laeve</name>
    <dbReference type="NCBI Taxonomy" id="68775"/>
    <lineage>
        <taxon>Eukaryota</taxon>
        <taxon>Fungi</taxon>
        <taxon>Dikarya</taxon>
        <taxon>Basidiomycota</taxon>
        <taxon>Agaricomycotina</taxon>
        <taxon>Agaricomycetes</taxon>
        <taxon>Agaricomycetidae</taxon>
        <taxon>Agaricales</taxon>
        <taxon>Agaricineae</taxon>
        <taxon>Nidulariaceae</taxon>
        <taxon>Crucibulum</taxon>
    </lineage>
</organism>
<gene>
    <name evidence="6" type="ORF">BDQ12DRAFT_732419</name>
</gene>
<name>A0A5C3MEG7_9AGAR</name>
<dbReference type="InterPro" id="IPR018022">
    <property type="entry name" value="IPT"/>
</dbReference>
<dbReference type="InterPro" id="IPR039657">
    <property type="entry name" value="Dimethylallyltransferase"/>
</dbReference>
<dbReference type="SUPFAM" id="SSF52540">
    <property type="entry name" value="P-loop containing nucleoside triphosphate hydrolases"/>
    <property type="match status" value="1"/>
</dbReference>
<proteinExistence type="inferred from homology"/>
<dbReference type="Proteomes" id="UP000308652">
    <property type="component" value="Unassembled WGS sequence"/>
</dbReference>
<evidence type="ECO:0000313" key="6">
    <source>
        <dbReference type="EMBL" id="TFK42816.1"/>
    </source>
</evidence>
<comment type="similarity">
    <text evidence="1">Belongs to the IPP transferase family.</text>
</comment>
<keyword evidence="7" id="KW-1185">Reference proteome</keyword>
<dbReference type="GO" id="GO:0052381">
    <property type="term" value="F:tRNA dimethylallyltransferase activity"/>
    <property type="evidence" value="ECO:0007669"/>
    <property type="project" value="InterPro"/>
</dbReference>
<evidence type="ECO:0000313" key="7">
    <source>
        <dbReference type="Proteomes" id="UP000308652"/>
    </source>
</evidence>
<feature type="compositionally biased region" description="Basic and acidic residues" evidence="5">
    <location>
        <begin position="465"/>
        <end position="486"/>
    </location>
</feature>
<evidence type="ECO:0000256" key="5">
    <source>
        <dbReference type="SAM" id="MobiDB-lite"/>
    </source>
</evidence>
<keyword evidence="2 6" id="KW-0808">Transferase</keyword>
<evidence type="ECO:0000256" key="4">
    <source>
        <dbReference type="ARBA" id="ARBA00022840"/>
    </source>
</evidence>
<dbReference type="EMBL" id="ML213592">
    <property type="protein sequence ID" value="TFK42816.1"/>
    <property type="molecule type" value="Genomic_DNA"/>
</dbReference>
<dbReference type="PANTHER" id="PTHR11088">
    <property type="entry name" value="TRNA DIMETHYLALLYLTRANSFERASE"/>
    <property type="match status" value="1"/>
</dbReference>
<dbReference type="GO" id="GO:0005739">
    <property type="term" value="C:mitochondrion"/>
    <property type="evidence" value="ECO:0007669"/>
    <property type="project" value="TreeGrafter"/>
</dbReference>
<keyword evidence="3" id="KW-0547">Nucleotide-binding</keyword>
<dbReference type="GO" id="GO:0005524">
    <property type="term" value="F:ATP binding"/>
    <property type="evidence" value="ECO:0007669"/>
    <property type="project" value="UniProtKB-KW"/>
</dbReference>
<protein>
    <submittedName>
        <fullName evidence="6">tRNA isopentenyltransferase</fullName>
    </submittedName>
</protein>
<dbReference type="GO" id="GO:0006400">
    <property type="term" value="P:tRNA modification"/>
    <property type="evidence" value="ECO:0007669"/>
    <property type="project" value="TreeGrafter"/>
</dbReference>
<dbReference type="STRING" id="68775.A0A5C3MEG7"/>
<dbReference type="Pfam" id="PF01715">
    <property type="entry name" value="IPPT"/>
    <property type="match status" value="1"/>
</dbReference>
<evidence type="ECO:0000256" key="2">
    <source>
        <dbReference type="ARBA" id="ARBA00022679"/>
    </source>
</evidence>
<dbReference type="Gene3D" id="3.30.160.60">
    <property type="entry name" value="Classic Zinc Finger"/>
    <property type="match status" value="1"/>
</dbReference>